<dbReference type="GO" id="GO:0005886">
    <property type="term" value="C:plasma membrane"/>
    <property type="evidence" value="ECO:0007669"/>
    <property type="project" value="UniProtKB-SubCell"/>
</dbReference>
<evidence type="ECO:0000256" key="9">
    <source>
        <dbReference type="ARBA" id="ARBA00029447"/>
    </source>
</evidence>
<dbReference type="FunFam" id="1.10.287.950:FF:000001">
    <property type="entry name" value="Methyl-accepting chemotaxis sensory transducer"/>
    <property type="match status" value="1"/>
</dbReference>
<dbReference type="EMBL" id="JAAHBT010000406">
    <property type="protein sequence ID" value="NES12027.1"/>
    <property type="molecule type" value="Genomic_DNA"/>
</dbReference>
<dbReference type="Pfam" id="PF02743">
    <property type="entry name" value="dCache_1"/>
    <property type="match status" value="1"/>
</dbReference>
<dbReference type="AlphaFoldDB" id="A0A6I5RVC3"/>
<evidence type="ECO:0000259" key="13">
    <source>
        <dbReference type="PROSITE" id="PS50885"/>
    </source>
</evidence>
<organism evidence="14 15">
    <name type="scientific">Pseudomonas laurentiana</name>
    <dbReference type="NCBI Taxonomy" id="2364649"/>
    <lineage>
        <taxon>Bacteria</taxon>
        <taxon>Pseudomonadati</taxon>
        <taxon>Pseudomonadota</taxon>
        <taxon>Gammaproteobacteria</taxon>
        <taxon>Pseudomonadales</taxon>
        <taxon>Pseudomonadaceae</taxon>
        <taxon>Pseudomonas</taxon>
    </lineage>
</organism>
<evidence type="ECO:0000256" key="1">
    <source>
        <dbReference type="ARBA" id="ARBA00004651"/>
    </source>
</evidence>
<keyword evidence="15" id="KW-1185">Reference proteome</keyword>
<evidence type="ECO:0000256" key="7">
    <source>
        <dbReference type="ARBA" id="ARBA00023136"/>
    </source>
</evidence>
<feature type="domain" description="Methyl-accepting transducer" evidence="12">
    <location>
        <begin position="375"/>
        <end position="611"/>
    </location>
</feature>
<dbReference type="PROSITE" id="PS50111">
    <property type="entry name" value="CHEMOTAXIS_TRANSDUC_2"/>
    <property type="match status" value="1"/>
</dbReference>
<dbReference type="SMART" id="SM00283">
    <property type="entry name" value="MA"/>
    <property type="match status" value="1"/>
</dbReference>
<evidence type="ECO:0000313" key="14">
    <source>
        <dbReference type="EMBL" id="NES12027.1"/>
    </source>
</evidence>
<feature type="transmembrane region" description="Helical" evidence="11">
    <location>
        <begin position="292"/>
        <end position="315"/>
    </location>
</feature>
<dbReference type="CDD" id="cd12912">
    <property type="entry name" value="PDC2_MCP_like"/>
    <property type="match status" value="1"/>
</dbReference>
<evidence type="ECO:0000259" key="12">
    <source>
        <dbReference type="PROSITE" id="PS50111"/>
    </source>
</evidence>
<dbReference type="SUPFAM" id="SSF58104">
    <property type="entry name" value="Methyl-accepting chemotaxis protein (MCP) signaling domain"/>
    <property type="match status" value="1"/>
</dbReference>
<dbReference type="CDD" id="cd11386">
    <property type="entry name" value="MCP_signal"/>
    <property type="match status" value="1"/>
</dbReference>
<dbReference type="Pfam" id="PF00015">
    <property type="entry name" value="MCPsignal"/>
    <property type="match status" value="1"/>
</dbReference>
<keyword evidence="8 10" id="KW-0807">Transducer</keyword>
<keyword evidence="3" id="KW-0488">Methylation</keyword>
<evidence type="ECO:0000256" key="3">
    <source>
        <dbReference type="ARBA" id="ARBA00022481"/>
    </source>
</evidence>
<feature type="transmembrane region" description="Helical" evidence="11">
    <location>
        <begin position="7"/>
        <end position="28"/>
    </location>
</feature>
<feature type="domain" description="HAMP" evidence="13">
    <location>
        <begin position="316"/>
        <end position="370"/>
    </location>
</feature>
<comment type="similarity">
    <text evidence="9">Belongs to the methyl-accepting chemotaxis (MCP) protein family.</text>
</comment>
<dbReference type="GO" id="GO:0007165">
    <property type="term" value="P:signal transduction"/>
    <property type="evidence" value="ECO:0007669"/>
    <property type="project" value="UniProtKB-KW"/>
</dbReference>
<keyword evidence="4" id="KW-0145">Chemotaxis</keyword>
<evidence type="ECO:0000313" key="15">
    <source>
        <dbReference type="Proteomes" id="UP000471751"/>
    </source>
</evidence>
<dbReference type="GO" id="GO:0006935">
    <property type="term" value="P:chemotaxis"/>
    <property type="evidence" value="ECO:0007669"/>
    <property type="project" value="UniProtKB-KW"/>
</dbReference>
<dbReference type="InterPro" id="IPR003660">
    <property type="entry name" value="HAMP_dom"/>
</dbReference>
<evidence type="ECO:0000256" key="8">
    <source>
        <dbReference type="ARBA" id="ARBA00023224"/>
    </source>
</evidence>
<dbReference type="Proteomes" id="UP000471751">
    <property type="component" value="Unassembled WGS sequence"/>
</dbReference>
<reference evidence="14 15" key="1">
    <citation type="submission" date="2020-02" db="EMBL/GenBank/DDBJ databases">
        <title>Broccoli isolated Pseudomonas sp.</title>
        <authorList>
            <person name="Fujikawa T."/>
            <person name="Sawada H."/>
        </authorList>
    </citation>
    <scope>NUCLEOTIDE SEQUENCE [LARGE SCALE GENOMIC DNA]</scope>
    <source>
        <strain evidence="14 15">JCM 32154</strain>
    </source>
</reference>
<evidence type="ECO:0000256" key="10">
    <source>
        <dbReference type="PROSITE-ProRule" id="PRU00284"/>
    </source>
</evidence>
<evidence type="ECO:0000256" key="2">
    <source>
        <dbReference type="ARBA" id="ARBA00022475"/>
    </source>
</evidence>
<evidence type="ECO:0000256" key="5">
    <source>
        <dbReference type="ARBA" id="ARBA00022692"/>
    </source>
</evidence>
<keyword evidence="7 11" id="KW-0472">Membrane</keyword>
<dbReference type="PROSITE" id="PS50885">
    <property type="entry name" value="HAMP"/>
    <property type="match status" value="1"/>
</dbReference>
<evidence type="ECO:0000256" key="4">
    <source>
        <dbReference type="ARBA" id="ARBA00022500"/>
    </source>
</evidence>
<dbReference type="Pfam" id="PF00672">
    <property type="entry name" value="HAMP"/>
    <property type="match status" value="1"/>
</dbReference>
<keyword evidence="5 11" id="KW-0812">Transmembrane</keyword>
<dbReference type="InterPro" id="IPR004089">
    <property type="entry name" value="MCPsignal_dom"/>
</dbReference>
<keyword evidence="6 11" id="KW-1133">Transmembrane helix</keyword>
<dbReference type="Gene3D" id="3.30.450.20">
    <property type="entry name" value="PAS domain"/>
    <property type="match status" value="1"/>
</dbReference>
<name>A0A6I5RVC3_9PSED</name>
<dbReference type="InterPro" id="IPR033479">
    <property type="entry name" value="dCache_1"/>
</dbReference>
<dbReference type="PANTHER" id="PTHR32089:SF65">
    <property type="entry name" value="CHEMOTAXIS SIGNAL TRANSDUCTION SYSTEM METHYL ACCEPTING SENSORY TRANSDUCER"/>
    <property type="match status" value="1"/>
</dbReference>
<dbReference type="SMART" id="SM00304">
    <property type="entry name" value="HAMP"/>
    <property type="match status" value="1"/>
</dbReference>
<gene>
    <name evidence="14" type="ORF">G3O07_23570</name>
</gene>
<accession>A0A6I5RVC3</accession>
<protein>
    <submittedName>
        <fullName evidence="14">Methyl-accepting chemotaxis protein</fullName>
    </submittedName>
</protein>
<proteinExistence type="inferred from homology"/>
<sequence length="647" mass="69741">MSIKQRLVAAFIAMACVPVLLIAAWVIFDQRQQAKDVFVESSRREIRQVDGAMQLFFDGVSQNASYLANLESIRTADGLLKSYQGPAPERLPPSERGQVLLNVFTEFANTHPAYAFITLGSSDGGVAFWPDSLLKDYDPRVRPWYEAALTNPGKPVRTEAYEWKEGNIALVGTVQAVVNPEGKISGVLDIDVSLKQLTDLVHKIKIGSTGYLMLLERDGTVLADASATEHSFKSLADLGTEYAPLKAAPDGYLELELGGKSYMANIVSSSGLGWRFVGLIEKEEVLAGAQRLAWHLGLVATLLVIGFAILGATFARRIVGPIQGVVLGLEGIANGEGDLTRSLQCAGKDETAILARWFNTFLETIRQFVVRITGASVVLNETSSKMMMFATDMNDAAQRQRESLELVSTAFNEMVATANDVAKACGSAVNSADAGQGHVMDGQRQITDAALSVEQLSTSLGQAADALELLKQDSQNINAILDTIRSIADQTNLLALNAAIEAARAGEQGRGFSVVADEVRALARRTADSTGQIGEVLGGLVERTSRVTGQMQESLLLSQGSVESIESARASFQSIQNSVDDIRDKNVQIAAAAEEQHQVSEEINRHIAGVLNDALQVVDFAQKSHSESRQLTNVSGELQTLIGRYRT</sequence>
<evidence type="ECO:0000256" key="6">
    <source>
        <dbReference type="ARBA" id="ARBA00022989"/>
    </source>
</evidence>
<comment type="caution">
    <text evidence="14">The sequence shown here is derived from an EMBL/GenBank/DDBJ whole genome shotgun (WGS) entry which is preliminary data.</text>
</comment>
<keyword evidence="2" id="KW-1003">Cell membrane</keyword>
<evidence type="ECO:0000256" key="11">
    <source>
        <dbReference type="SAM" id="Phobius"/>
    </source>
</evidence>
<dbReference type="PANTHER" id="PTHR32089">
    <property type="entry name" value="METHYL-ACCEPTING CHEMOTAXIS PROTEIN MCPB"/>
    <property type="match status" value="1"/>
</dbReference>
<comment type="subcellular location">
    <subcellularLocation>
        <location evidence="1">Cell membrane</location>
        <topology evidence="1">Multi-pass membrane protein</topology>
    </subcellularLocation>
</comment>
<dbReference type="Gene3D" id="1.10.287.950">
    <property type="entry name" value="Methyl-accepting chemotaxis protein"/>
    <property type="match status" value="1"/>
</dbReference>